<feature type="domain" description="Galanin" evidence="9">
    <location>
        <begin position="34"/>
        <end position="46"/>
    </location>
</feature>
<dbReference type="PaxDb" id="8355-A0A1L8FH34"/>
<dbReference type="SMART" id="SM00071">
    <property type="entry name" value="Galanin"/>
    <property type="match status" value="1"/>
</dbReference>
<dbReference type="GO" id="GO:0031763">
    <property type="term" value="F:galanin receptor binding"/>
    <property type="evidence" value="ECO:0000318"/>
    <property type="project" value="GO_Central"/>
</dbReference>
<dbReference type="RefSeq" id="XP_041427542.1">
    <property type="nucleotide sequence ID" value="XM_041571608.1"/>
</dbReference>
<evidence type="ECO:0000256" key="5">
    <source>
        <dbReference type="ARBA" id="ARBA00022685"/>
    </source>
</evidence>
<dbReference type="OrthoDB" id="8721537at2759"/>
<keyword evidence="6" id="KW-0372">Hormone</keyword>
<organism evidence="10 11">
    <name type="scientific">Xenopus laevis</name>
    <name type="common">African clawed frog</name>
    <dbReference type="NCBI Taxonomy" id="8355"/>
    <lineage>
        <taxon>Eukaryota</taxon>
        <taxon>Metazoa</taxon>
        <taxon>Chordata</taxon>
        <taxon>Craniata</taxon>
        <taxon>Vertebrata</taxon>
        <taxon>Euteleostomi</taxon>
        <taxon>Amphibia</taxon>
        <taxon>Batrachia</taxon>
        <taxon>Anura</taxon>
        <taxon>Pipoidea</taxon>
        <taxon>Pipidae</taxon>
        <taxon>Xenopodinae</taxon>
        <taxon>Xenopus</taxon>
        <taxon>Xenopus</taxon>
    </lineage>
</organism>
<evidence type="ECO:0000313" key="11">
    <source>
        <dbReference type="RefSeq" id="XP_041427542.1"/>
    </source>
</evidence>
<comment type="subcellular location">
    <subcellularLocation>
        <location evidence="1">Secreted</location>
    </subcellularLocation>
</comment>
<keyword evidence="8" id="KW-0527">Neuropeptide</keyword>
<evidence type="ECO:0000256" key="4">
    <source>
        <dbReference type="ARBA" id="ARBA00022525"/>
    </source>
</evidence>
<dbReference type="GO" id="GO:0005615">
    <property type="term" value="C:extracellular space"/>
    <property type="evidence" value="ECO:0000318"/>
    <property type="project" value="GO_Central"/>
</dbReference>
<accession>A0A1L8FH34</accession>
<dbReference type="AlphaFoldDB" id="A0A1L8FH34"/>
<dbReference type="Proteomes" id="UP000186698">
    <property type="component" value="Chromosome 7S"/>
</dbReference>
<evidence type="ECO:0000256" key="2">
    <source>
        <dbReference type="ARBA" id="ARBA00006871"/>
    </source>
</evidence>
<dbReference type="PROSITE" id="PS00861">
    <property type="entry name" value="GALANIN"/>
    <property type="match status" value="1"/>
</dbReference>
<keyword evidence="10" id="KW-1185">Reference proteome</keyword>
<dbReference type="InterPro" id="IPR013068">
    <property type="entry name" value="GMAP"/>
</dbReference>
<dbReference type="Pfam" id="PF06540">
    <property type="entry name" value="GMAP"/>
    <property type="match status" value="1"/>
</dbReference>
<dbReference type="Pfam" id="PF01296">
    <property type="entry name" value="Galanin"/>
    <property type="match status" value="1"/>
</dbReference>
<evidence type="ECO:0000256" key="1">
    <source>
        <dbReference type="ARBA" id="ARBA00004613"/>
    </source>
</evidence>
<dbReference type="PANTHER" id="PTHR16839">
    <property type="entry name" value="GALANIN"/>
    <property type="match status" value="1"/>
</dbReference>
<proteinExistence type="inferred from homology"/>
<evidence type="ECO:0000313" key="10">
    <source>
        <dbReference type="Proteomes" id="UP000186698"/>
    </source>
</evidence>
<comment type="similarity">
    <text evidence="2">Belongs to the galanin family.</text>
</comment>
<dbReference type="InterPro" id="IPR008174">
    <property type="entry name" value="Galanin"/>
</dbReference>
<dbReference type="PANTHER" id="PTHR16839:SF1">
    <property type="entry name" value="GALANIN PEPTIDES"/>
    <property type="match status" value="1"/>
</dbReference>
<dbReference type="GO" id="GO:0005184">
    <property type="term" value="F:neuropeptide hormone activity"/>
    <property type="evidence" value="ECO:0000318"/>
    <property type="project" value="GO_Central"/>
</dbReference>
<dbReference type="STRING" id="8355.A0A1L8FH34"/>
<dbReference type="GO" id="GO:0007218">
    <property type="term" value="P:neuropeptide signaling pathway"/>
    <property type="evidence" value="ECO:0000318"/>
    <property type="project" value="GO_Central"/>
</dbReference>
<name>A0A1L8FH34_XENLA</name>
<sequence>MRNCQFLLCISLLLCGMLTVSFSLLPKDKIDKRGWTLNSAGYLLGPHGHGTLTDKGNIAGKRETVEDTFKSGRDTYGIQLHSLDDNTVTTILEFLSYLRLKELGALDHLAMIIAEDSSQP</sequence>
<dbReference type="KEGG" id="xla:108697793"/>
<protein>
    <recommendedName>
        <fullName evidence="3">Galanin peptides</fullName>
    </recommendedName>
</protein>
<keyword evidence="4" id="KW-0964">Secreted</keyword>
<keyword evidence="5" id="KW-0165">Cleavage on pair of basic residues</keyword>
<evidence type="ECO:0000256" key="7">
    <source>
        <dbReference type="ARBA" id="ARBA00022729"/>
    </source>
</evidence>
<dbReference type="GO" id="GO:0030141">
    <property type="term" value="C:secretory granule"/>
    <property type="evidence" value="ECO:0000318"/>
    <property type="project" value="GO_Central"/>
</dbReference>
<reference evidence="11" key="1">
    <citation type="submission" date="2025-08" db="UniProtKB">
        <authorList>
            <consortium name="RefSeq"/>
        </authorList>
    </citation>
    <scope>IDENTIFICATION</scope>
    <source>
        <strain evidence="11">J_2021</strain>
        <tissue evidence="11">Erythrocytes</tissue>
    </source>
</reference>
<evidence type="ECO:0000259" key="9">
    <source>
        <dbReference type="PROSITE" id="PS00861"/>
    </source>
</evidence>
<dbReference type="GeneID" id="108697793"/>
<evidence type="ECO:0000256" key="6">
    <source>
        <dbReference type="ARBA" id="ARBA00022702"/>
    </source>
</evidence>
<evidence type="ECO:0000256" key="8">
    <source>
        <dbReference type="ARBA" id="ARBA00023320"/>
    </source>
</evidence>
<keyword evidence="7" id="KW-0732">Signal</keyword>
<dbReference type="InterPro" id="IPR008175">
    <property type="entry name" value="Galanin_pre"/>
</dbReference>
<gene>
    <name evidence="11" type="primary">LOC108697793</name>
</gene>
<evidence type="ECO:0000256" key="3">
    <source>
        <dbReference type="ARBA" id="ARBA00019079"/>
    </source>
</evidence>